<evidence type="ECO:0000256" key="2">
    <source>
        <dbReference type="ARBA" id="ARBA00009539"/>
    </source>
</evidence>
<evidence type="ECO:0000256" key="3">
    <source>
        <dbReference type="ARBA" id="ARBA00012856"/>
    </source>
</evidence>
<dbReference type="AlphaFoldDB" id="A0A3N2DCM8"/>
<dbReference type="GO" id="GO:0005829">
    <property type="term" value="C:cytosol"/>
    <property type="evidence" value="ECO:0007669"/>
    <property type="project" value="TreeGrafter"/>
</dbReference>
<protein>
    <recommendedName>
        <fullName evidence="3">dihydrofolate reductase</fullName>
        <ecNumber evidence="3">1.5.1.3</ecNumber>
    </recommendedName>
</protein>
<dbReference type="Gene3D" id="3.40.430.10">
    <property type="entry name" value="Dihydrofolate Reductase, subunit A"/>
    <property type="match status" value="1"/>
</dbReference>
<reference evidence="8 9" key="1">
    <citation type="submission" date="2018-11" db="EMBL/GenBank/DDBJ databases">
        <title>Sequencing the genomes of 1000 actinobacteria strains.</title>
        <authorList>
            <person name="Klenk H.-P."/>
        </authorList>
    </citation>
    <scope>NUCLEOTIDE SEQUENCE [LARGE SCALE GENOMIC DNA]</scope>
    <source>
        <strain evidence="8 9">DSM 13521</strain>
    </source>
</reference>
<dbReference type="InterPro" id="IPR001796">
    <property type="entry name" value="DHFR_dom"/>
</dbReference>
<dbReference type="GO" id="GO:0004146">
    <property type="term" value="F:dihydrofolate reductase activity"/>
    <property type="evidence" value="ECO:0007669"/>
    <property type="project" value="UniProtKB-EC"/>
</dbReference>
<gene>
    <name evidence="8" type="ORF">EDD28_2140</name>
</gene>
<dbReference type="PANTHER" id="PTHR48069:SF3">
    <property type="entry name" value="DIHYDROFOLATE REDUCTASE"/>
    <property type="match status" value="1"/>
</dbReference>
<accession>A0A3N2DCM8</accession>
<dbReference type="GO" id="GO:0050661">
    <property type="term" value="F:NADP binding"/>
    <property type="evidence" value="ECO:0007669"/>
    <property type="project" value="InterPro"/>
</dbReference>
<keyword evidence="4" id="KW-0554">One-carbon metabolism</keyword>
<comment type="similarity">
    <text evidence="2">Belongs to the dihydrofolate reductase family.</text>
</comment>
<dbReference type="CDD" id="cd00209">
    <property type="entry name" value="DHFR"/>
    <property type="match status" value="1"/>
</dbReference>
<proteinExistence type="inferred from homology"/>
<dbReference type="UniPathway" id="UPA00077">
    <property type="reaction ID" value="UER00158"/>
</dbReference>
<organism evidence="8 9">
    <name type="scientific">Salana multivorans</name>
    <dbReference type="NCBI Taxonomy" id="120377"/>
    <lineage>
        <taxon>Bacteria</taxon>
        <taxon>Bacillati</taxon>
        <taxon>Actinomycetota</taxon>
        <taxon>Actinomycetes</taxon>
        <taxon>Micrococcales</taxon>
        <taxon>Beutenbergiaceae</taxon>
        <taxon>Salana</taxon>
    </lineage>
</organism>
<dbReference type="GO" id="GO:0046655">
    <property type="term" value="P:folic acid metabolic process"/>
    <property type="evidence" value="ECO:0007669"/>
    <property type="project" value="TreeGrafter"/>
</dbReference>
<feature type="domain" description="DHFR" evidence="7">
    <location>
        <begin position="9"/>
        <end position="189"/>
    </location>
</feature>
<dbReference type="Pfam" id="PF00186">
    <property type="entry name" value="DHFR_1"/>
    <property type="match status" value="1"/>
</dbReference>
<evidence type="ECO:0000256" key="4">
    <source>
        <dbReference type="ARBA" id="ARBA00022563"/>
    </source>
</evidence>
<evidence type="ECO:0000256" key="6">
    <source>
        <dbReference type="ARBA" id="ARBA00023002"/>
    </source>
</evidence>
<dbReference type="GO" id="GO:0006730">
    <property type="term" value="P:one-carbon metabolic process"/>
    <property type="evidence" value="ECO:0007669"/>
    <property type="project" value="UniProtKB-KW"/>
</dbReference>
<name>A0A3N2DCM8_9MICO</name>
<dbReference type="InterPro" id="IPR012259">
    <property type="entry name" value="DHFR"/>
</dbReference>
<dbReference type="Proteomes" id="UP000275356">
    <property type="component" value="Unassembled WGS sequence"/>
</dbReference>
<dbReference type="EC" id="1.5.1.3" evidence="3"/>
<evidence type="ECO:0000256" key="1">
    <source>
        <dbReference type="ARBA" id="ARBA00004903"/>
    </source>
</evidence>
<dbReference type="InterPro" id="IPR024072">
    <property type="entry name" value="DHFR-like_dom_sf"/>
</dbReference>
<dbReference type="PROSITE" id="PS51330">
    <property type="entry name" value="DHFR_2"/>
    <property type="match status" value="1"/>
</dbReference>
<dbReference type="OrthoDB" id="9804315at2"/>
<evidence type="ECO:0000313" key="9">
    <source>
        <dbReference type="Proteomes" id="UP000275356"/>
    </source>
</evidence>
<keyword evidence="5" id="KW-0521">NADP</keyword>
<dbReference type="PRINTS" id="PR00070">
    <property type="entry name" value="DHFR"/>
</dbReference>
<dbReference type="GO" id="GO:0046654">
    <property type="term" value="P:tetrahydrofolate biosynthetic process"/>
    <property type="evidence" value="ECO:0007669"/>
    <property type="project" value="UniProtKB-UniPathway"/>
</dbReference>
<evidence type="ECO:0000313" key="8">
    <source>
        <dbReference type="EMBL" id="ROR97540.1"/>
    </source>
</evidence>
<dbReference type="SUPFAM" id="SSF53597">
    <property type="entry name" value="Dihydrofolate reductase-like"/>
    <property type="match status" value="1"/>
</dbReference>
<dbReference type="GO" id="GO:0046452">
    <property type="term" value="P:dihydrofolate metabolic process"/>
    <property type="evidence" value="ECO:0007669"/>
    <property type="project" value="TreeGrafter"/>
</dbReference>
<evidence type="ECO:0000259" key="7">
    <source>
        <dbReference type="PROSITE" id="PS51330"/>
    </source>
</evidence>
<keyword evidence="6" id="KW-0560">Oxidoreductase</keyword>
<comment type="pathway">
    <text evidence="1">Cofactor biosynthesis; tetrahydrofolate biosynthesis; 5,6,7,8-tetrahydrofolate from 7,8-dihydrofolate: step 1/1.</text>
</comment>
<dbReference type="EMBL" id="RKHQ01000001">
    <property type="protein sequence ID" value="ROR97540.1"/>
    <property type="molecule type" value="Genomic_DNA"/>
</dbReference>
<comment type="caution">
    <text evidence="8">The sequence shown here is derived from an EMBL/GenBank/DDBJ whole genome shotgun (WGS) entry which is preliminary data.</text>
</comment>
<evidence type="ECO:0000256" key="5">
    <source>
        <dbReference type="ARBA" id="ARBA00022857"/>
    </source>
</evidence>
<dbReference type="PANTHER" id="PTHR48069">
    <property type="entry name" value="DIHYDROFOLATE REDUCTASE"/>
    <property type="match status" value="1"/>
</dbReference>
<keyword evidence="9" id="KW-1185">Reference proteome</keyword>
<sequence length="190" mass="20477">MGRPVPHATVGMVWAQTPGGVIAVDDELPWDVPEDFRHFRDTVAGRPVVVGRTTWDSMPGPWRRARTAASVVVTRDPAWHGAPDEHPVRAGSLPEAIATASLPVGTPDAAPPPDEVWIMGGGQVYAQGIAYADLLVVSEIDVPEPGPDAAATRAPAIDEATWRECTPADVAGWRVSRTGTGWRILHYRRR</sequence>